<feature type="transmembrane region" description="Helical" evidence="7">
    <location>
        <begin position="6"/>
        <end position="23"/>
    </location>
</feature>
<feature type="region of interest" description="Disordered" evidence="6">
    <location>
        <begin position="319"/>
        <end position="347"/>
    </location>
</feature>
<dbReference type="InterPro" id="IPR049326">
    <property type="entry name" value="Rhodopsin_dom_fungi"/>
</dbReference>
<proteinExistence type="inferred from homology"/>
<dbReference type="PANTHER" id="PTHR33048">
    <property type="entry name" value="PTH11-LIKE INTEGRAL MEMBRANE PROTEIN (AFU_ORTHOLOGUE AFUA_5G11245)"/>
    <property type="match status" value="1"/>
</dbReference>
<evidence type="ECO:0000256" key="2">
    <source>
        <dbReference type="ARBA" id="ARBA00022692"/>
    </source>
</evidence>
<keyword evidence="2 7" id="KW-0812">Transmembrane</keyword>
<dbReference type="EMBL" id="JAZAVJ010000030">
    <property type="protein sequence ID" value="KAK7420375.1"/>
    <property type="molecule type" value="Genomic_DNA"/>
</dbReference>
<comment type="similarity">
    <text evidence="5">Belongs to the SAT4 family.</text>
</comment>
<dbReference type="PANTHER" id="PTHR33048:SF152">
    <property type="entry name" value="INTEGRAL MEMBRANE PROTEIN"/>
    <property type="match status" value="1"/>
</dbReference>
<dbReference type="Pfam" id="PF20684">
    <property type="entry name" value="Fung_rhodopsin"/>
    <property type="match status" value="1"/>
</dbReference>
<feature type="domain" description="Rhodopsin" evidence="8">
    <location>
        <begin position="19"/>
        <end position="263"/>
    </location>
</feature>
<evidence type="ECO:0000256" key="5">
    <source>
        <dbReference type="ARBA" id="ARBA00038359"/>
    </source>
</evidence>
<evidence type="ECO:0000256" key="1">
    <source>
        <dbReference type="ARBA" id="ARBA00004141"/>
    </source>
</evidence>
<evidence type="ECO:0000256" key="4">
    <source>
        <dbReference type="ARBA" id="ARBA00023136"/>
    </source>
</evidence>
<dbReference type="Proteomes" id="UP001498476">
    <property type="component" value="Unassembled WGS sequence"/>
</dbReference>
<name>A0ABR1HGR4_9HYPO</name>
<evidence type="ECO:0000256" key="3">
    <source>
        <dbReference type="ARBA" id="ARBA00022989"/>
    </source>
</evidence>
<sequence>MANEELWGEYAVGAFIIVLRFFARWKVVGIQNFALEDLFMLSALLSYTAVTVVIHMITVHGSTIGQTPESVYLLTDEQITNFTIGQKLTFADWLIYLIYVWSLKATLLTMFSRLAKHLPTEELILKIVLGYTVAAFVGAALSHICVCLPVNKSWQVVPYPGDACALRNLNYYLVSFFNASSDLAIIAIPVPIIFKAKIPIWRRLMLLALLCSGVFVIVATILRAYYSLKSITTLPVAAGWTSRETFVAAIAVSIPGIKPVFSRSKWFRFRSTAEDVAYYSGSRGKSGTHELRTIGGGRQPASFGPEEVGQSQWQVSGKELKGTRLSSDGSEDIILSGGDGQDQSPAIHVTRRYMVSSEQKLSPSHG</sequence>
<feature type="transmembrane region" description="Helical" evidence="7">
    <location>
        <begin position="123"/>
        <end position="151"/>
    </location>
</feature>
<feature type="transmembrane region" description="Helical" evidence="7">
    <location>
        <begin position="171"/>
        <end position="194"/>
    </location>
</feature>
<comment type="subcellular location">
    <subcellularLocation>
        <location evidence="1">Membrane</location>
        <topology evidence="1">Multi-pass membrane protein</topology>
    </subcellularLocation>
</comment>
<evidence type="ECO:0000256" key="6">
    <source>
        <dbReference type="SAM" id="MobiDB-lite"/>
    </source>
</evidence>
<gene>
    <name evidence="9" type="ORF">QQX98_002798</name>
</gene>
<reference evidence="9 10" key="1">
    <citation type="journal article" date="2025" name="Microbiol. Resour. Announc.">
        <title>Draft genome sequences for Neonectria magnoliae and Neonectria punicea, canker pathogens of Liriodendron tulipifera and Acer saccharum in West Virginia.</title>
        <authorList>
            <person name="Petronek H.M."/>
            <person name="Kasson M.T."/>
            <person name="Metheny A.M."/>
            <person name="Stauder C.M."/>
            <person name="Lovett B."/>
            <person name="Lynch S.C."/>
            <person name="Garnas J.R."/>
            <person name="Kasson L.R."/>
            <person name="Stajich J.E."/>
        </authorList>
    </citation>
    <scope>NUCLEOTIDE SEQUENCE [LARGE SCALE GENOMIC DNA]</scope>
    <source>
        <strain evidence="9 10">NRRL 64653</strain>
    </source>
</reference>
<feature type="transmembrane region" description="Helical" evidence="7">
    <location>
        <begin position="206"/>
        <end position="225"/>
    </location>
</feature>
<feature type="transmembrane region" description="Helical" evidence="7">
    <location>
        <begin position="35"/>
        <end position="57"/>
    </location>
</feature>
<evidence type="ECO:0000313" key="9">
    <source>
        <dbReference type="EMBL" id="KAK7420375.1"/>
    </source>
</evidence>
<keyword evidence="4 7" id="KW-0472">Membrane</keyword>
<evidence type="ECO:0000313" key="10">
    <source>
        <dbReference type="Proteomes" id="UP001498476"/>
    </source>
</evidence>
<keyword evidence="3 7" id="KW-1133">Transmembrane helix</keyword>
<accession>A0ABR1HGR4</accession>
<protein>
    <recommendedName>
        <fullName evidence="8">Rhodopsin domain-containing protein</fullName>
    </recommendedName>
</protein>
<evidence type="ECO:0000259" key="8">
    <source>
        <dbReference type="Pfam" id="PF20684"/>
    </source>
</evidence>
<comment type="caution">
    <text evidence="9">The sequence shown here is derived from an EMBL/GenBank/DDBJ whole genome shotgun (WGS) entry which is preliminary data.</text>
</comment>
<evidence type="ECO:0000256" key="7">
    <source>
        <dbReference type="SAM" id="Phobius"/>
    </source>
</evidence>
<organism evidence="9 10">
    <name type="scientific">Neonectria punicea</name>
    <dbReference type="NCBI Taxonomy" id="979145"/>
    <lineage>
        <taxon>Eukaryota</taxon>
        <taxon>Fungi</taxon>
        <taxon>Dikarya</taxon>
        <taxon>Ascomycota</taxon>
        <taxon>Pezizomycotina</taxon>
        <taxon>Sordariomycetes</taxon>
        <taxon>Hypocreomycetidae</taxon>
        <taxon>Hypocreales</taxon>
        <taxon>Nectriaceae</taxon>
        <taxon>Neonectria</taxon>
    </lineage>
</organism>
<feature type="transmembrane region" description="Helical" evidence="7">
    <location>
        <begin position="93"/>
        <end position="111"/>
    </location>
</feature>
<dbReference type="InterPro" id="IPR052337">
    <property type="entry name" value="SAT4-like"/>
</dbReference>
<keyword evidence="10" id="KW-1185">Reference proteome</keyword>